<keyword evidence="2" id="KW-1185">Reference proteome</keyword>
<dbReference type="EMBL" id="JALJOU010000101">
    <property type="protein sequence ID" value="KAK9821459.1"/>
    <property type="molecule type" value="Genomic_DNA"/>
</dbReference>
<dbReference type="Proteomes" id="UP001445335">
    <property type="component" value="Unassembled WGS sequence"/>
</dbReference>
<gene>
    <name evidence="1" type="ORF">WJX81_003381</name>
</gene>
<accession>A0AAW1QJ91</accession>
<proteinExistence type="predicted"/>
<evidence type="ECO:0000313" key="1">
    <source>
        <dbReference type="EMBL" id="KAK9821459.1"/>
    </source>
</evidence>
<protein>
    <recommendedName>
        <fullName evidence="3">Glycosyltransferase</fullName>
    </recommendedName>
</protein>
<evidence type="ECO:0008006" key="3">
    <source>
        <dbReference type="Google" id="ProtNLM"/>
    </source>
</evidence>
<reference evidence="1 2" key="1">
    <citation type="journal article" date="2024" name="Nat. Commun.">
        <title>Phylogenomics reveals the evolutionary origins of lichenization in chlorophyte algae.</title>
        <authorList>
            <person name="Puginier C."/>
            <person name="Libourel C."/>
            <person name="Otte J."/>
            <person name="Skaloud P."/>
            <person name="Haon M."/>
            <person name="Grisel S."/>
            <person name="Petersen M."/>
            <person name="Berrin J.G."/>
            <person name="Delaux P.M."/>
            <person name="Dal Grande F."/>
            <person name="Keller J."/>
        </authorList>
    </citation>
    <scope>NUCLEOTIDE SEQUENCE [LARGE SCALE GENOMIC DNA]</scope>
    <source>
        <strain evidence="1 2">SAG 245.80</strain>
    </source>
</reference>
<comment type="caution">
    <text evidence="1">The sequence shown here is derived from an EMBL/GenBank/DDBJ whole genome shotgun (WGS) entry which is preliminary data.</text>
</comment>
<sequence>MRAYSTFTCAGRAYDELRFTEHYRTCKFDNVCLNLSSATILYFRGSTETLFYDSQARAHSTFPADFVNTGHRRMPPAEGMPWAPRVVDGLIPPDALWPHPVAALTSPNWSLGDNIGHYLFDFLSPVSNMLQLSGVFYHDFQLLLAAPQPKPGGWDMGYTLSRFLTPPDDARSLLRLISRHAGATAYLHLPEQPLQWSQFREAAYAALEVLDGADLEKMPIKSQLEAMARTTVLVTPCGGLAALLAFLPPCAATAIALNYYNTALYTSVQMEAIYHRNLADLDIQYFPVTLEDYVATSDRPACELLPNDPMHAAHGVLRDCNVRLADSGLGRLKCRGSHRTEICRQRANRLGPQWWQHSL</sequence>
<dbReference type="AlphaFoldDB" id="A0AAW1QJ91"/>
<name>A0AAW1QJ91_9CHLO</name>
<organism evidence="1 2">
    <name type="scientific">Elliptochloris bilobata</name>
    <dbReference type="NCBI Taxonomy" id="381761"/>
    <lineage>
        <taxon>Eukaryota</taxon>
        <taxon>Viridiplantae</taxon>
        <taxon>Chlorophyta</taxon>
        <taxon>core chlorophytes</taxon>
        <taxon>Trebouxiophyceae</taxon>
        <taxon>Trebouxiophyceae incertae sedis</taxon>
        <taxon>Elliptochloris clade</taxon>
        <taxon>Elliptochloris</taxon>
    </lineage>
</organism>
<evidence type="ECO:0000313" key="2">
    <source>
        <dbReference type="Proteomes" id="UP001445335"/>
    </source>
</evidence>